<dbReference type="GO" id="GO:0006508">
    <property type="term" value="P:proteolysis"/>
    <property type="evidence" value="ECO:0007669"/>
    <property type="project" value="UniProtKB-KW"/>
</dbReference>
<keyword evidence="6 10" id="KW-0645">Protease</keyword>
<dbReference type="InterPro" id="IPR015500">
    <property type="entry name" value="Peptidase_S8_subtilisin-rel"/>
</dbReference>
<dbReference type="EC" id="3.4.14.10" evidence="3"/>
<sequence>MQNPIFKSLPQLSTPQSVSHSLFSPSLTIIVPKKRIARAMPCTSLVESSDGNGAVRSFKLKESTFLAAQMPKKEIAADRFIEAHPEYDGRGVIIAIFDSGVDPAAAGLRVTSDGKPKVIDVIDCTGSGDVDTSTVVKADDNCCITGASGASLAINSSWKNPSGEWRVGCKLVYELFTDTLTSRVKKERKRRWDEKNQEAIAEAVKQLDQFDKKHTKVEGVHLKMVREDLQNRVDLLRKQADSYDDKGPVIDAVVWHDGELWRAALDTQSLEDESGCGKLADFVPLTNYRLEQKHGVFSKLDACTCVLNVYNGGNILSIVTDSSPHATHVAGIAAAFHPEEPLLNGVAPGAQIVSCKIGDSRLGSMETGTGLTRALIAAVEHHRKSFIGTRRGITYRSSFGISCHNLEVTLQIGQEHKCDLINMSYGEPTLLPDYGRFVDLVNEVVNKHRLIFVSSAGNNGPALTTVGAPGGTSSSIIGVGAYVSPAMAAGAHLLVEPPTEGLEYTWSSRGPTVDGDLGVSISAPGGAVAPVPTWTLQRRMLMNGTSMSSPSACGGVALIVSAMKAEGIPVSPYTVRKALENTSIPVGALPEEKLTAGQGLMQVDKAYEYMQKVQNLPCVWYQVKINQAGITSKPTSSATSRGIYLREPLYCHQSTEVQQYLFGIFGVSEYPGAWGKLITFFPQWTVEIAPKFHEDANNLDQLVPFEECIELHSTGEAVVRAPDYLLLTHNGRSFRLLSYPNYSD</sequence>
<dbReference type="InterPro" id="IPR036852">
    <property type="entry name" value="Peptidase_S8/S53_dom_sf"/>
</dbReference>
<dbReference type="Gene3D" id="3.40.50.200">
    <property type="entry name" value="Peptidase S8/S53 domain"/>
    <property type="match status" value="2"/>
</dbReference>
<feature type="domain" description="Peptidase S8/S53" evidence="11">
    <location>
        <begin position="89"/>
        <end position="587"/>
    </location>
</feature>
<comment type="similarity">
    <text evidence="2 10">Belongs to the peptidase S8 family.</text>
</comment>
<dbReference type="FunFam" id="3.40.50.200:FF:000009">
    <property type="entry name" value="tripeptidyl-peptidase 2 isoform X1"/>
    <property type="match status" value="1"/>
</dbReference>
<accession>A0AAF0QC44</accession>
<evidence type="ECO:0000256" key="7">
    <source>
        <dbReference type="ARBA" id="ARBA00022801"/>
    </source>
</evidence>
<dbReference type="EMBL" id="CP133614">
    <property type="protein sequence ID" value="WMV20536.1"/>
    <property type="molecule type" value="Genomic_DNA"/>
</dbReference>
<dbReference type="GO" id="GO:0004177">
    <property type="term" value="F:aminopeptidase activity"/>
    <property type="evidence" value="ECO:0007669"/>
    <property type="project" value="UniProtKB-KW"/>
</dbReference>
<dbReference type="InterPro" id="IPR034051">
    <property type="entry name" value="TPP_II_domain"/>
</dbReference>
<dbReference type="SUPFAM" id="SSF52743">
    <property type="entry name" value="Subtilisin-like"/>
    <property type="match status" value="1"/>
</dbReference>
<evidence type="ECO:0000256" key="3">
    <source>
        <dbReference type="ARBA" id="ARBA00012462"/>
    </source>
</evidence>
<evidence type="ECO:0000259" key="11">
    <source>
        <dbReference type="Pfam" id="PF00082"/>
    </source>
</evidence>
<evidence type="ECO:0000313" key="13">
    <source>
        <dbReference type="Proteomes" id="UP001234989"/>
    </source>
</evidence>
<proteinExistence type="inferred from homology"/>
<evidence type="ECO:0000256" key="9">
    <source>
        <dbReference type="ARBA" id="ARBA00075739"/>
    </source>
</evidence>
<dbReference type="InterPro" id="IPR046940">
    <property type="entry name" value="TPPII_Ig-like_sf"/>
</dbReference>
<dbReference type="InterPro" id="IPR050131">
    <property type="entry name" value="Peptidase_S8_subtilisin-like"/>
</dbReference>
<keyword evidence="13" id="KW-1185">Reference proteome</keyword>
<feature type="active site" description="Charge relay system" evidence="10">
    <location>
        <position position="98"/>
    </location>
</feature>
<dbReference type="PRINTS" id="PR00723">
    <property type="entry name" value="SUBTILISIN"/>
</dbReference>
<dbReference type="PANTHER" id="PTHR43806">
    <property type="entry name" value="PEPTIDASE S8"/>
    <property type="match status" value="1"/>
</dbReference>
<dbReference type="Proteomes" id="UP001234989">
    <property type="component" value="Chromosome 3"/>
</dbReference>
<dbReference type="Pfam" id="PF00082">
    <property type="entry name" value="Peptidase_S8"/>
    <property type="match status" value="1"/>
</dbReference>
<dbReference type="InterPro" id="IPR000209">
    <property type="entry name" value="Peptidase_S8/S53_dom"/>
</dbReference>
<dbReference type="GO" id="GO:0008240">
    <property type="term" value="F:tripeptidyl-peptidase activity"/>
    <property type="evidence" value="ECO:0007669"/>
    <property type="project" value="UniProtKB-EC"/>
</dbReference>
<evidence type="ECO:0000256" key="8">
    <source>
        <dbReference type="ARBA" id="ARBA00022825"/>
    </source>
</evidence>
<evidence type="ECO:0000256" key="6">
    <source>
        <dbReference type="ARBA" id="ARBA00022670"/>
    </source>
</evidence>
<comment type="catalytic activity">
    <reaction evidence="1">
        <text>Release of an N-terminal tripeptide from a polypeptide.</text>
        <dbReference type="EC" id="3.4.14.10"/>
    </reaction>
</comment>
<feature type="active site" description="Charge relay system" evidence="10">
    <location>
        <position position="325"/>
    </location>
</feature>
<dbReference type="GO" id="GO:0004252">
    <property type="term" value="F:serine-type endopeptidase activity"/>
    <property type="evidence" value="ECO:0007669"/>
    <property type="project" value="UniProtKB-UniRule"/>
</dbReference>
<protein>
    <recommendedName>
        <fullName evidence="4">Tripeptidyl-peptidase 2</fullName>
        <ecNumber evidence="3">3.4.14.10</ecNumber>
    </recommendedName>
    <alternativeName>
        <fullName evidence="9">Tripeptidyl-peptidase II</fullName>
    </alternativeName>
</protein>
<dbReference type="InterPro" id="IPR023828">
    <property type="entry name" value="Peptidase_S8_Ser-AS"/>
</dbReference>
<keyword evidence="5" id="KW-0031">Aminopeptidase</keyword>
<gene>
    <name evidence="12" type="ORF">MTR67_013921</name>
</gene>
<dbReference type="PROSITE" id="PS00138">
    <property type="entry name" value="SUBTILASE_SER"/>
    <property type="match status" value="1"/>
</dbReference>
<dbReference type="CDD" id="cd04857">
    <property type="entry name" value="Peptidases_S8_Tripeptidyl_Aminopeptidase_II"/>
    <property type="match status" value="1"/>
</dbReference>
<keyword evidence="7 10" id="KW-0378">Hydrolase</keyword>
<dbReference type="PANTHER" id="PTHR43806:SF14">
    <property type="entry name" value="TRIPEPTIDYL-PEPTIDASE 2"/>
    <property type="match status" value="1"/>
</dbReference>
<dbReference type="PROSITE" id="PS51892">
    <property type="entry name" value="SUBTILASE"/>
    <property type="match status" value="1"/>
</dbReference>
<evidence type="ECO:0000256" key="10">
    <source>
        <dbReference type="PROSITE-ProRule" id="PRU01240"/>
    </source>
</evidence>
<feature type="active site" description="Charge relay system" evidence="10">
    <location>
        <position position="546"/>
    </location>
</feature>
<organism evidence="12 13">
    <name type="scientific">Solanum verrucosum</name>
    <dbReference type="NCBI Taxonomy" id="315347"/>
    <lineage>
        <taxon>Eukaryota</taxon>
        <taxon>Viridiplantae</taxon>
        <taxon>Streptophyta</taxon>
        <taxon>Embryophyta</taxon>
        <taxon>Tracheophyta</taxon>
        <taxon>Spermatophyta</taxon>
        <taxon>Magnoliopsida</taxon>
        <taxon>eudicotyledons</taxon>
        <taxon>Gunneridae</taxon>
        <taxon>Pentapetalae</taxon>
        <taxon>asterids</taxon>
        <taxon>lamiids</taxon>
        <taxon>Solanales</taxon>
        <taxon>Solanaceae</taxon>
        <taxon>Solanoideae</taxon>
        <taxon>Solaneae</taxon>
        <taxon>Solanum</taxon>
    </lineage>
</organism>
<evidence type="ECO:0000256" key="2">
    <source>
        <dbReference type="ARBA" id="ARBA00011073"/>
    </source>
</evidence>
<evidence type="ECO:0000256" key="4">
    <source>
        <dbReference type="ARBA" id="ARBA00020244"/>
    </source>
</evidence>
<dbReference type="Gene3D" id="2.60.40.3170">
    <property type="match status" value="1"/>
</dbReference>
<evidence type="ECO:0000256" key="5">
    <source>
        <dbReference type="ARBA" id="ARBA00022438"/>
    </source>
</evidence>
<keyword evidence="8 10" id="KW-0720">Serine protease</keyword>
<evidence type="ECO:0000256" key="1">
    <source>
        <dbReference type="ARBA" id="ARBA00001910"/>
    </source>
</evidence>
<dbReference type="AlphaFoldDB" id="A0AAF0QC44"/>
<name>A0AAF0QC44_SOLVR</name>
<evidence type="ECO:0000313" key="12">
    <source>
        <dbReference type="EMBL" id="WMV20536.1"/>
    </source>
</evidence>
<dbReference type="GO" id="GO:0005829">
    <property type="term" value="C:cytosol"/>
    <property type="evidence" value="ECO:0007669"/>
    <property type="project" value="TreeGrafter"/>
</dbReference>
<dbReference type="Gene3D" id="6.10.250.3080">
    <property type="match status" value="1"/>
</dbReference>
<reference evidence="12" key="1">
    <citation type="submission" date="2023-08" db="EMBL/GenBank/DDBJ databases">
        <title>A de novo genome assembly of Solanum verrucosum Schlechtendal, a Mexican diploid species geographically isolated from the other diploid A-genome species in potato relatives.</title>
        <authorList>
            <person name="Hosaka K."/>
        </authorList>
    </citation>
    <scope>NUCLEOTIDE SEQUENCE</scope>
    <source>
        <tissue evidence="12">Young leaves</tissue>
    </source>
</reference>